<dbReference type="InterPro" id="IPR011013">
    <property type="entry name" value="Gal_mutarotase_sf_dom"/>
</dbReference>
<keyword evidence="2" id="KW-0378">Hydrolase</keyword>
<dbReference type="GO" id="GO:0005975">
    <property type="term" value="P:carbohydrate metabolic process"/>
    <property type="evidence" value="ECO:0007669"/>
    <property type="project" value="InterPro"/>
</dbReference>
<feature type="domain" description="Glycosyl hydrolase family 31 C-terminal" evidence="5">
    <location>
        <begin position="584"/>
        <end position="666"/>
    </location>
</feature>
<dbReference type="Gene3D" id="2.60.40.1760">
    <property type="entry name" value="glycosyl hydrolase (family 31)"/>
    <property type="match status" value="1"/>
</dbReference>
<dbReference type="Gene3D" id="2.60.40.1180">
    <property type="entry name" value="Golgi alpha-mannosidase II"/>
    <property type="match status" value="1"/>
</dbReference>
<dbReference type="SUPFAM" id="SSF51445">
    <property type="entry name" value="(Trans)glycosidases"/>
    <property type="match status" value="1"/>
</dbReference>
<dbReference type="InterPro" id="IPR017853">
    <property type="entry name" value="GH"/>
</dbReference>
<dbReference type="InterPro" id="IPR025887">
    <property type="entry name" value="Glyco_hydro_31_N_dom"/>
</dbReference>
<accession>A0A229UR13</accession>
<comment type="similarity">
    <text evidence="1 2">Belongs to the glycosyl hydrolase 31 family.</text>
</comment>
<dbReference type="CDD" id="cd06594">
    <property type="entry name" value="GH31_glucosidase_YihQ"/>
    <property type="match status" value="1"/>
</dbReference>
<feature type="domain" description="Glycoside hydrolase family 31 N-terminal" evidence="4">
    <location>
        <begin position="72"/>
        <end position="207"/>
    </location>
</feature>
<dbReference type="Gene3D" id="3.20.20.80">
    <property type="entry name" value="Glycosidases"/>
    <property type="match status" value="1"/>
</dbReference>
<dbReference type="InterPro" id="IPR048395">
    <property type="entry name" value="Glyco_hydro_31_C"/>
</dbReference>
<dbReference type="Pfam" id="PF01055">
    <property type="entry name" value="Glyco_hydro_31_2nd"/>
    <property type="match status" value="1"/>
</dbReference>
<evidence type="ECO:0000259" key="5">
    <source>
        <dbReference type="Pfam" id="PF21365"/>
    </source>
</evidence>
<comment type="caution">
    <text evidence="6">The sequence shown here is derived from an EMBL/GenBank/DDBJ whole genome shotgun (WGS) entry which is preliminary data.</text>
</comment>
<dbReference type="OrthoDB" id="176168at2"/>
<dbReference type="InterPro" id="IPR052990">
    <property type="entry name" value="Sulfoquinovosidase_GH31"/>
</dbReference>
<dbReference type="AlphaFoldDB" id="A0A229UR13"/>
<evidence type="ECO:0000256" key="1">
    <source>
        <dbReference type="ARBA" id="ARBA00007806"/>
    </source>
</evidence>
<dbReference type="NCBIfam" id="NF007746">
    <property type="entry name" value="PRK10426.1"/>
    <property type="match status" value="1"/>
</dbReference>
<evidence type="ECO:0000313" key="6">
    <source>
        <dbReference type="EMBL" id="OXM85753.1"/>
    </source>
</evidence>
<evidence type="ECO:0000313" key="7">
    <source>
        <dbReference type="Proteomes" id="UP000215509"/>
    </source>
</evidence>
<dbReference type="SUPFAM" id="SSF51011">
    <property type="entry name" value="Glycosyl hydrolase domain"/>
    <property type="match status" value="1"/>
</dbReference>
<evidence type="ECO:0000259" key="4">
    <source>
        <dbReference type="Pfam" id="PF13802"/>
    </source>
</evidence>
<reference evidence="6 7" key="1">
    <citation type="submission" date="2017-07" db="EMBL/GenBank/DDBJ databases">
        <title>Genome sequencing and assembly of Paenibacillus rigui.</title>
        <authorList>
            <person name="Mayilraj S."/>
        </authorList>
    </citation>
    <scope>NUCLEOTIDE SEQUENCE [LARGE SCALE GENOMIC DNA]</scope>
    <source>
        <strain evidence="6 7">JCM 16352</strain>
    </source>
</reference>
<dbReference type="Pfam" id="PF13802">
    <property type="entry name" value="Gal_mutarotas_2"/>
    <property type="match status" value="1"/>
</dbReference>
<evidence type="ECO:0000259" key="3">
    <source>
        <dbReference type="Pfam" id="PF01055"/>
    </source>
</evidence>
<organism evidence="6 7">
    <name type="scientific">Paenibacillus rigui</name>
    <dbReference type="NCBI Taxonomy" id="554312"/>
    <lineage>
        <taxon>Bacteria</taxon>
        <taxon>Bacillati</taxon>
        <taxon>Bacillota</taxon>
        <taxon>Bacilli</taxon>
        <taxon>Bacillales</taxon>
        <taxon>Paenibacillaceae</taxon>
        <taxon>Paenibacillus</taxon>
    </lineage>
</organism>
<keyword evidence="7" id="KW-1185">Reference proteome</keyword>
<dbReference type="CDD" id="cd14752">
    <property type="entry name" value="GH31_N"/>
    <property type="match status" value="1"/>
</dbReference>
<feature type="domain" description="Glycoside hydrolase family 31 TIM barrel" evidence="3">
    <location>
        <begin position="278"/>
        <end position="573"/>
    </location>
</feature>
<protein>
    <submittedName>
        <fullName evidence="6">Alpha-glucosidase</fullName>
    </submittedName>
</protein>
<dbReference type="InterPro" id="IPR013780">
    <property type="entry name" value="Glyco_hydro_b"/>
</dbReference>
<dbReference type="PANTHER" id="PTHR46959">
    <property type="entry name" value="SULFOQUINOVOSIDASE"/>
    <property type="match status" value="1"/>
</dbReference>
<dbReference type="InterPro" id="IPR044112">
    <property type="entry name" value="YihQ_TIM-like"/>
</dbReference>
<dbReference type="Proteomes" id="UP000215509">
    <property type="component" value="Unassembled WGS sequence"/>
</dbReference>
<dbReference type="SUPFAM" id="SSF74650">
    <property type="entry name" value="Galactose mutarotase-like"/>
    <property type="match status" value="1"/>
</dbReference>
<gene>
    <name evidence="6" type="ORF">CF651_13705</name>
</gene>
<dbReference type="EMBL" id="NMQW01000018">
    <property type="protein sequence ID" value="OXM85753.1"/>
    <property type="molecule type" value="Genomic_DNA"/>
</dbReference>
<dbReference type="GO" id="GO:0030246">
    <property type="term" value="F:carbohydrate binding"/>
    <property type="evidence" value="ECO:0007669"/>
    <property type="project" value="InterPro"/>
</dbReference>
<dbReference type="PANTHER" id="PTHR46959:SF2">
    <property type="entry name" value="SULFOQUINOVOSIDASE"/>
    <property type="match status" value="1"/>
</dbReference>
<sequence>MRDQATQESRFQFTKLEDGFEITLRGDVLLRHTSAQPLLFAGYGEETMEMYRGNFDIRDYVIERIALRYAETEVTEQSIRITFSNVKNGEPYITLEVKQGLRDLQIDFIQANAALNRLWFRLQADAEEKVYGCGEQMSHLNLRGKNFPLWTSEPGVGRNKKTYVTWQADVIDKAGGDYYTTNYPEPTFVSSRKYMCHVETTAYADFDFRQPQYHELQMWEVPSSIVIETAESFLELTSRISDRFGRQPELPDWTYNGIWLGIQGGTAVVEKKLEHVLSKGLKVGGVWCQDWQGKRITSFGKRLMWNWRWNPQEYPGLDRKMQEWKQQGIRFLGYINPYVAVEGDLFQTAKTNGYLALTEQGEVYLVDFGEFYCGVVDFTNPEANEWYKGVIKENLIGFGLDGWMADFGEYLPIDLVLHNRKPAKLMHNAWPVLWAKVNYEAVEESGKLGEVVYFMRAGYSGIQQYCTLLWAGDQSVDWSLDDGLASVIPAALSSGLLGNGLHHSDIGGYTSLHGNKRSKELFMRWAEMCAFTPVMRTHEGNRPYDCWQFDSDDETLEHLVRMTDIYAALSPYTRELVRINAEQGIPVQRPLFMHYEHDIRSYDIQYQYMYGPDLLVAPVYQENQSAWSVYLPKDEWVHLWTGESYPGGGEVEVAAPLGCPPVFYRKSSSYAELFRSAAGIQG</sequence>
<dbReference type="InterPro" id="IPR000322">
    <property type="entry name" value="Glyco_hydro_31_TIM"/>
</dbReference>
<dbReference type="RefSeq" id="WP_094015430.1">
    <property type="nucleotide sequence ID" value="NZ_NMQW01000018.1"/>
</dbReference>
<name>A0A229UR13_9BACL</name>
<evidence type="ECO:0000256" key="2">
    <source>
        <dbReference type="RuleBase" id="RU361185"/>
    </source>
</evidence>
<proteinExistence type="inferred from homology"/>
<keyword evidence="2" id="KW-0326">Glycosidase</keyword>
<dbReference type="Pfam" id="PF21365">
    <property type="entry name" value="Glyco_hydro_31_3rd"/>
    <property type="match status" value="1"/>
</dbReference>
<dbReference type="GO" id="GO:0004553">
    <property type="term" value="F:hydrolase activity, hydrolyzing O-glycosyl compounds"/>
    <property type="evidence" value="ECO:0007669"/>
    <property type="project" value="InterPro"/>
</dbReference>